<dbReference type="STRING" id="1283841.A0A084QMN3"/>
<dbReference type="HOGENOM" id="CLU_079430_0_0_1"/>
<dbReference type="PANTHER" id="PTHR28055">
    <property type="entry name" value="ALTERED INHERITANCE OF MITOCHONDRIA PROTEIN 41, MITOCHONDRIAL"/>
    <property type="match status" value="1"/>
</dbReference>
<dbReference type="InParanoid" id="A0A084QMN3"/>
<dbReference type="InterPro" id="IPR003789">
    <property type="entry name" value="Asn/Gln_tRNA_amidoTrase-B-like"/>
</dbReference>
<dbReference type="SUPFAM" id="SSF89095">
    <property type="entry name" value="GatB/YqeY motif"/>
    <property type="match status" value="1"/>
</dbReference>
<keyword evidence="3" id="KW-1185">Reference proteome</keyword>
<dbReference type="InterPro" id="IPR023168">
    <property type="entry name" value="GatB_Yqey_C_2"/>
</dbReference>
<organism evidence="2 3">
    <name type="scientific">Stachybotrys chlorohalonatus (strain IBT 40285)</name>
    <dbReference type="NCBI Taxonomy" id="1283841"/>
    <lineage>
        <taxon>Eukaryota</taxon>
        <taxon>Fungi</taxon>
        <taxon>Dikarya</taxon>
        <taxon>Ascomycota</taxon>
        <taxon>Pezizomycotina</taxon>
        <taxon>Sordariomycetes</taxon>
        <taxon>Hypocreomycetidae</taxon>
        <taxon>Hypocreales</taxon>
        <taxon>Stachybotryaceae</taxon>
        <taxon>Stachybotrys</taxon>
    </lineage>
</organism>
<dbReference type="OMA" id="AMGAVMK"/>
<comment type="subcellular location">
    <subcellularLocation>
        <location evidence="1">Mitochondrion</location>
    </subcellularLocation>
</comment>
<evidence type="ECO:0000313" key="2">
    <source>
        <dbReference type="EMBL" id="KFA65218.1"/>
    </source>
</evidence>
<evidence type="ECO:0000256" key="1">
    <source>
        <dbReference type="RuleBase" id="RU365099"/>
    </source>
</evidence>
<keyword evidence="1" id="KW-0496">Mitochondrion</keyword>
<dbReference type="PANTHER" id="PTHR28055:SF1">
    <property type="entry name" value="ALTERED INHERITANCE OF MITOCHONDRIA PROTEIN 41, MITOCHONDRIAL"/>
    <property type="match status" value="1"/>
</dbReference>
<dbReference type="EMBL" id="KL660616">
    <property type="protein sequence ID" value="KFA65218.1"/>
    <property type="molecule type" value="Genomic_DNA"/>
</dbReference>
<evidence type="ECO:0000313" key="3">
    <source>
        <dbReference type="Proteomes" id="UP000028524"/>
    </source>
</evidence>
<dbReference type="GO" id="GO:0005739">
    <property type="term" value="C:mitochondrion"/>
    <property type="evidence" value="ECO:0007669"/>
    <property type="project" value="UniProtKB-SubCell"/>
</dbReference>
<dbReference type="InterPro" id="IPR019004">
    <property type="entry name" value="YqeY/Aim41"/>
</dbReference>
<protein>
    <recommendedName>
        <fullName evidence="1">Altered inheritance of mitochondria protein 41</fullName>
    </recommendedName>
</protein>
<dbReference type="FunCoup" id="A0A084QMN3">
    <property type="interactions" value="93"/>
</dbReference>
<dbReference type="Gene3D" id="1.10.1510.10">
    <property type="entry name" value="Uncharacterised protein YqeY/AIM41 PF09424, N-terminal domain"/>
    <property type="match status" value="1"/>
</dbReference>
<comment type="similarity">
    <text evidence="1">Belongs to the AIM41 family.</text>
</comment>
<accession>A0A084QMN3</accession>
<dbReference type="OrthoDB" id="538640at2759"/>
<dbReference type="Proteomes" id="UP000028524">
    <property type="component" value="Unassembled WGS sequence"/>
</dbReference>
<sequence>MLPRMPTPAIRVAQLRPFSARAVYQPWRARTQPSIRLYSSASEDAPPPLLQKLKGDLKTAMRAKDGPRLSVLRTIMSANLNASKTSSPIRTDVQLVGLIRKLQKASYDSVADAEAAGRKDLVEKEQQQIQIYDEYLADSGVQALSADELSTLIQSTIEEVQAAGTEIKNLGQETMKRIVAAVKGKDVDMKTVSKMVQEAVKKQ</sequence>
<proteinExistence type="inferred from homology"/>
<gene>
    <name evidence="1" type="primary">AIM41</name>
    <name evidence="2" type="ORF">S40285_01528</name>
</gene>
<reference evidence="2 3" key="1">
    <citation type="journal article" date="2014" name="BMC Genomics">
        <title>Comparative genome sequencing reveals chemotype-specific gene clusters in the toxigenic black mold Stachybotrys.</title>
        <authorList>
            <person name="Semeiks J."/>
            <person name="Borek D."/>
            <person name="Otwinowski Z."/>
            <person name="Grishin N.V."/>
        </authorList>
    </citation>
    <scope>NUCLEOTIDE SEQUENCE [LARGE SCALE GENOMIC DNA]</scope>
    <source>
        <strain evidence="2 3">IBT 40285</strain>
    </source>
</reference>
<dbReference type="Gene3D" id="1.10.10.410">
    <property type="match status" value="1"/>
</dbReference>
<dbReference type="Pfam" id="PF09424">
    <property type="entry name" value="YqeY"/>
    <property type="match status" value="1"/>
</dbReference>
<dbReference type="AlphaFoldDB" id="A0A084QMN3"/>
<dbReference type="InterPro" id="IPR042184">
    <property type="entry name" value="YqeY/Aim41_N"/>
</dbReference>
<dbReference type="GO" id="GO:0016884">
    <property type="term" value="F:carbon-nitrogen ligase activity, with glutamine as amido-N-donor"/>
    <property type="evidence" value="ECO:0007669"/>
    <property type="project" value="UniProtKB-UniRule"/>
</dbReference>
<name>A0A084QMN3_STAC4</name>